<accession>A0A6J4TS99</accession>
<evidence type="ECO:0000313" key="2">
    <source>
        <dbReference type="EMBL" id="CAA9530670.1"/>
    </source>
</evidence>
<feature type="compositionally biased region" description="Basic and acidic residues" evidence="1">
    <location>
        <begin position="102"/>
        <end position="121"/>
    </location>
</feature>
<proteinExistence type="predicted"/>
<feature type="compositionally biased region" description="Basic and acidic residues" evidence="1">
    <location>
        <begin position="128"/>
        <end position="159"/>
    </location>
</feature>
<feature type="non-terminal residue" evidence="2">
    <location>
        <position position="1"/>
    </location>
</feature>
<sequence>AHPQTHHTLAHPHGRPGQRRPDGRPAGRGCSCMVRGQGRAPRHAPDGCEPAPGLLHRARVLPLARRAGPGRPLHRIRAPRHEPSGVLPAGGALGVLAPPPAERARGPRVARDGVARGARGDVRRRHGGDRDPKPRDPGLLLDARRPEGAGLLCRREPVERAAAPQRVSAPGRRPAPGVAGAEGAPPV</sequence>
<name>A0A6J4TS99_9ACTN</name>
<feature type="region of interest" description="Disordered" evidence="1">
    <location>
        <begin position="1"/>
        <end position="52"/>
    </location>
</feature>
<gene>
    <name evidence="2" type="ORF">AVDCRST_MAG05-4392</name>
</gene>
<feature type="non-terminal residue" evidence="2">
    <location>
        <position position="187"/>
    </location>
</feature>
<protein>
    <submittedName>
        <fullName evidence="2">Uncharacterized protein</fullName>
    </submittedName>
</protein>
<feature type="region of interest" description="Disordered" evidence="1">
    <location>
        <begin position="65"/>
        <end position="187"/>
    </location>
</feature>
<feature type="compositionally biased region" description="Low complexity" evidence="1">
    <location>
        <begin position="169"/>
        <end position="187"/>
    </location>
</feature>
<evidence type="ECO:0000256" key="1">
    <source>
        <dbReference type="SAM" id="MobiDB-lite"/>
    </source>
</evidence>
<feature type="compositionally biased region" description="Low complexity" evidence="1">
    <location>
        <begin position="85"/>
        <end position="96"/>
    </location>
</feature>
<reference evidence="2" key="1">
    <citation type="submission" date="2020-02" db="EMBL/GenBank/DDBJ databases">
        <authorList>
            <person name="Meier V. D."/>
        </authorList>
    </citation>
    <scope>NUCLEOTIDE SEQUENCE</scope>
    <source>
        <strain evidence="2">AVDCRST_MAG05</strain>
    </source>
</reference>
<organism evidence="2">
    <name type="scientific">uncultured Rubrobacteraceae bacterium</name>
    <dbReference type="NCBI Taxonomy" id="349277"/>
    <lineage>
        <taxon>Bacteria</taxon>
        <taxon>Bacillati</taxon>
        <taxon>Actinomycetota</taxon>
        <taxon>Rubrobacteria</taxon>
        <taxon>Rubrobacterales</taxon>
        <taxon>Rubrobacteraceae</taxon>
        <taxon>environmental samples</taxon>
    </lineage>
</organism>
<dbReference type="EMBL" id="CADCVM010000476">
    <property type="protein sequence ID" value="CAA9530670.1"/>
    <property type="molecule type" value="Genomic_DNA"/>
</dbReference>
<feature type="compositionally biased region" description="Basic residues" evidence="1">
    <location>
        <begin position="1"/>
        <end position="18"/>
    </location>
</feature>
<dbReference type="AlphaFoldDB" id="A0A6J4TS99"/>